<dbReference type="AlphaFoldDB" id="A0A9W7D095"/>
<gene>
    <name evidence="2" type="ORF">Plil01_001709200</name>
    <name evidence="3" type="ORF">Plil01_001709300</name>
</gene>
<protein>
    <submittedName>
        <fullName evidence="2">Unnamed protein product</fullName>
    </submittedName>
</protein>
<comment type="caution">
    <text evidence="2">The sequence shown here is derived from an EMBL/GenBank/DDBJ whole genome shotgun (WGS) entry which is preliminary data.</text>
</comment>
<dbReference type="EMBL" id="BSXW01004043">
    <property type="protein sequence ID" value="GMF47825.1"/>
    <property type="molecule type" value="Genomic_DNA"/>
</dbReference>
<proteinExistence type="predicted"/>
<evidence type="ECO:0000313" key="2">
    <source>
        <dbReference type="EMBL" id="GMF47824.1"/>
    </source>
</evidence>
<organism evidence="2 4">
    <name type="scientific">Phytophthora lilii</name>
    <dbReference type="NCBI Taxonomy" id="2077276"/>
    <lineage>
        <taxon>Eukaryota</taxon>
        <taxon>Sar</taxon>
        <taxon>Stramenopiles</taxon>
        <taxon>Oomycota</taxon>
        <taxon>Peronosporomycetes</taxon>
        <taxon>Peronosporales</taxon>
        <taxon>Peronosporaceae</taxon>
        <taxon>Phytophthora</taxon>
    </lineage>
</organism>
<evidence type="ECO:0000256" key="1">
    <source>
        <dbReference type="SAM" id="MobiDB-lite"/>
    </source>
</evidence>
<feature type="compositionally biased region" description="Polar residues" evidence="1">
    <location>
        <begin position="1"/>
        <end position="23"/>
    </location>
</feature>
<dbReference type="EMBL" id="BSXW01004043">
    <property type="protein sequence ID" value="GMF47824.1"/>
    <property type="molecule type" value="Genomic_DNA"/>
</dbReference>
<evidence type="ECO:0000313" key="3">
    <source>
        <dbReference type="EMBL" id="GMF47825.1"/>
    </source>
</evidence>
<accession>A0A9W7D095</accession>
<reference evidence="2" key="1">
    <citation type="submission" date="2023-04" db="EMBL/GenBank/DDBJ databases">
        <title>Phytophthora lilii NBRC 32176.</title>
        <authorList>
            <person name="Ichikawa N."/>
            <person name="Sato H."/>
            <person name="Tonouchi N."/>
        </authorList>
    </citation>
    <scope>NUCLEOTIDE SEQUENCE</scope>
    <source>
        <strain evidence="2">NBRC 32176</strain>
    </source>
</reference>
<keyword evidence="4" id="KW-1185">Reference proteome</keyword>
<dbReference type="Proteomes" id="UP001165083">
    <property type="component" value="Unassembled WGS sequence"/>
</dbReference>
<dbReference type="OrthoDB" id="93417at2759"/>
<feature type="region of interest" description="Disordered" evidence="1">
    <location>
        <begin position="1"/>
        <end position="25"/>
    </location>
</feature>
<name>A0A9W7D095_9STRA</name>
<sequence>MPSVETQQVSHVANSPLHTQPVSPTLLVSDPDARIVGNRATHHTIEIPPPQATYPSEKEAIAAIQSWSKEHGFNMTKRRAFYIESTPRTV</sequence>
<evidence type="ECO:0000313" key="4">
    <source>
        <dbReference type="Proteomes" id="UP001165083"/>
    </source>
</evidence>